<evidence type="ECO:0000256" key="1">
    <source>
        <dbReference type="SAM" id="MobiDB-lite"/>
    </source>
</evidence>
<feature type="compositionally biased region" description="Basic residues" evidence="1">
    <location>
        <begin position="43"/>
        <end position="53"/>
    </location>
</feature>
<protein>
    <submittedName>
        <fullName evidence="2">Uncharacterized protein</fullName>
    </submittedName>
</protein>
<dbReference type="AlphaFoldDB" id="A0A9D4UJV9"/>
<evidence type="ECO:0000313" key="3">
    <source>
        <dbReference type="Proteomes" id="UP000886520"/>
    </source>
</evidence>
<reference evidence="2" key="1">
    <citation type="submission" date="2021-01" db="EMBL/GenBank/DDBJ databases">
        <title>Adiantum capillus-veneris genome.</title>
        <authorList>
            <person name="Fang Y."/>
            <person name="Liao Q."/>
        </authorList>
    </citation>
    <scope>NUCLEOTIDE SEQUENCE</scope>
    <source>
        <strain evidence="2">H3</strain>
        <tissue evidence="2">Leaf</tissue>
    </source>
</reference>
<feature type="region of interest" description="Disordered" evidence="1">
    <location>
        <begin position="1"/>
        <end position="57"/>
    </location>
</feature>
<dbReference type="Proteomes" id="UP000886520">
    <property type="component" value="Chromosome 15"/>
</dbReference>
<dbReference type="OrthoDB" id="1913905at2759"/>
<comment type="caution">
    <text evidence="2">The sequence shown here is derived from an EMBL/GenBank/DDBJ whole genome shotgun (WGS) entry which is preliminary data.</text>
</comment>
<keyword evidence="3" id="KW-1185">Reference proteome</keyword>
<sequence>MDPGASQKPSLKPLLEDASATPADGATAMETSSAHAHTDHVKIPSKKGHKGTRRVSFTPQKARELRQKLKGTLLYRASMKG</sequence>
<name>A0A9D4UJV9_ADICA</name>
<proteinExistence type="predicted"/>
<gene>
    <name evidence="2" type="ORF">GOP47_0015486</name>
</gene>
<organism evidence="2 3">
    <name type="scientific">Adiantum capillus-veneris</name>
    <name type="common">Maidenhair fern</name>
    <dbReference type="NCBI Taxonomy" id="13818"/>
    <lineage>
        <taxon>Eukaryota</taxon>
        <taxon>Viridiplantae</taxon>
        <taxon>Streptophyta</taxon>
        <taxon>Embryophyta</taxon>
        <taxon>Tracheophyta</taxon>
        <taxon>Polypodiopsida</taxon>
        <taxon>Polypodiidae</taxon>
        <taxon>Polypodiales</taxon>
        <taxon>Pteridineae</taxon>
        <taxon>Pteridaceae</taxon>
        <taxon>Vittarioideae</taxon>
        <taxon>Adiantum</taxon>
    </lineage>
</organism>
<accession>A0A9D4UJV9</accession>
<dbReference type="EMBL" id="JABFUD020000015">
    <property type="protein sequence ID" value="KAI5069185.1"/>
    <property type="molecule type" value="Genomic_DNA"/>
</dbReference>
<evidence type="ECO:0000313" key="2">
    <source>
        <dbReference type="EMBL" id="KAI5069185.1"/>
    </source>
</evidence>